<dbReference type="InterPro" id="IPR048254">
    <property type="entry name" value="CDP_ALCOHOL_P_TRANSF_CS"/>
</dbReference>
<keyword evidence="5" id="KW-1185">Reference proteome</keyword>
<dbReference type="InterPro" id="IPR000462">
    <property type="entry name" value="CDP-OH_P_trans"/>
</dbReference>
<sequence>MLVEKYRKFKAKYVVSQRREFEYAINRYYAHLIDPFFTKLVFDLKATPNMVTVFTGLIGVGAGLSFLFQQWILGAVLLQLHHFFDGADGNLARLTNRCTPFGAKLDRISDQVVRWVLFIGLALGVDLPLWLRLALPLTILIDLVVVHKFVLPFARKNQLIRSKWKQWFLDRGIIPGFDMFTVFFIISISALSGWLPQAILLIVILKNLDWLYRVYECLKTLRVSKLRQEIGTNPEDCVS</sequence>
<dbReference type="Pfam" id="PF01066">
    <property type="entry name" value="CDP-OH_P_transf"/>
    <property type="match status" value="1"/>
</dbReference>
<dbReference type="EMBL" id="JAYERP010000001">
    <property type="protein sequence ID" value="MEA3571348.1"/>
    <property type="molecule type" value="Genomic_DNA"/>
</dbReference>
<feature type="transmembrane region" description="Helical" evidence="3">
    <location>
        <begin position="51"/>
        <end position="72"/>
    </location>
</feature>
<evidence type="ECO:0000256" key="1">
    <source>
        <dbReference type="ARBA" id="ARBA00022679"/>
    </source>
</evidence>
<evidence type="ECO:0000313" key="5">
    <source>
        <dbReference type="Proteomes" id="UP001292216"/>
    </source>
</evidence>
<proteinExistence type="inferred from homology"/>
<protein>
    <submittedName>
        <fullName evidence="4">CDP-alcohol phosphatidyltransferase family protein</fullName>
    </submittedName>
</protein>
<keyword evidence="3" id="KW-0472">Membrane</keyword>
<dbReference type="Gene3D" id="1.20.120.1760">
    <property type="match status" value="1"/>
</dbReference>
<feature type="transmembrane region" description="Helical" evidence="3">
    <location>
        <begin position="129"/>
        <end position="151"/>
    </location>
</feature>
<keyword evidence="3" id="KW-0812">Transmembrane</keyword>
<accession>A0ABU5PN19</accession>
<dbReference type="InterPro" id="IPR043130">
    <property type="entry name" value="CDP-OH_PTrfase_TM_dom"/>
</dbReference>
<gene>
    <name evidence="4" type="ORF">U9M73_15445</name>
</gene>
<keyword evidence="3" id="KW-1133">Transmembrane helix</keyword>
<dbReference type="Proteomes" id="UP001292216">
    <property type="component" value="Unassembled WGS sequence"/>
</dbReference>
<dbReference type="RefSeq" id="WP_270406268.1">
    <property type="nucleotide sequence ID" value="NZ_CBCSKM010000001.1"/>
</dbReference>
<evidence type="ECO:0000256" key="3">
    <source>
        <dbReference type="SAM" id="Phobius"/>
    </source>
</evidence>
<feature type="transmembrane region" description="Helical" evidence="3">
    <location>
        <begin position="172"/>
        <end position="192"/>
    </location>
</feature>
<comment type="similarity">
    <text evidence="2">Belongs to the CDP-alcohol phosphatidyltransferase class-I family.</text>
</comment>
<organism evidence="4 5">
    <name type="scientific">Paenibacillus phoenicis</name>
    <dbReference type="NCBI Taxonomy" id="554117"/>
    <lineage>
        <taxon>Bacteria</taxon>
        <taxon>Bacillati</taxon>
        <taxon>Bacillota</taxon>
        <taxon>Bacilli</taxon>
        <taxon>Bacillales</taxon>
        <taxon>Paenibacillaceae</taxon>
        <taxon>Paenibacillus</taxon>
    </lineage>
</organism>
<reference evidence="4 5" key="1">
    <citation type="submission" date="2023-12" db="EMBL/GenBank/DDBJ databases">
        <title>Whole genome sequencing of Paenibacillus phoenicis isolated from the Phoenix Mars Lander spacecraft assembly facility.</title>
        <authorList>
            <person name="Garcia A."/>
            <person name="Venkateswaran K."/>
        </authorList>
    </citation>
    <scope>NUCLEOTIDE SEQUENCE [LARGE SCALE GENOMIC DNA]</scope>
    <source>
        <strain evidence="4 5">3PO2SA</strain>
    </source>
</reference>
<evidence type="ECO:0000313" key="4">
    <source>
        <dbReference type="EMBL" id="MEA3571348.1"/>
    </source>
</evidence>
<name>A0ABU5PN19_9BACL</name>
<comment type="caution">
    <text evidence="4">The sequence shown here is derived from an EMBL/GenBank/DDBJ whole genome shotgun (WGS) entry which is preliminary data.</text>
</comment>
<evidence type="ECO:0000256" key="2">
    <source>
        <dbReference type="RuleBase" id="RU003750"/>
    </source>
</evidence>
<dbReference type="PROSITE" id="PS00379">
    <property type="entry name" value="CDP_ALCOHOL_P_TRANSF"/>
    <property type="match status" value="1"/>
</dbReference>
<keyword evidence="1 2" id="KW-0808">Transferase</keyword>